<accession>A0A640KY92</accession>
<dbReference type="VEuPathDB" id="TriTrypDB:LtaPh_9915801"/>
<evidence type="ECO:0000313" key="2">
    <source>
        <dbReference type="Proteomes" id="UP000419144"/>
    </source>
</evidence>
<dbReference type="EMBL" id="BLBS01000140">
    <property type="protein sequence ID" value="GET93974.1"/>
    <property type="molecule type" value="Genomic_DNA"/>
</dbReference>
<proteinExistence type="predicted"/>
<protein>
    <submittedName>
        <fullName evidence="1">Pterin-4-alpha-carbinolamine dehyddrogenase</fullName>
    </submittedName>
</protein>
<reference evidence="1" key="1">
    <citation type="submission" date="2019-11" db="EMBL/GenBank/DDBJ databases">
        <title>Leishmania tarentolae CDS.</title>
        <authorList>
            <person name="Goto Y."/>
            <person name="Yamagishi J."/>
        </authorList>
    </citation>
    <scope>NUCLEOTIDE SEQUENCE [LARGE SCALE GENOMIC DNA]</scope>
    <source>
        <strain evidence="1">Parrot Tar II</strain>
    </source>
</reference>
<gene>
    <name evidence="1" type="ORF">LtaPh_9915801</name>
</gene>
<comment type="caution">
    <text evidence="1">The sequence shown here is derived from an EMBL/GenBank/DDBJ whole genome shotgun (WGS) entry which is preliminary data.</text>
</comment>
<evidence type="ECO:0000313" key="1">
    <source>
        <dbReference type="EMBL" id="GET93974.1"/>
    </source>
</evidence>
<sequence length="40" mass="4746">MRAHLLVRLIHSLCQIHVFLRHIVVGVVRRQLHMQTVVHV</sequence>
<dbReference type="Proteomes" id="UP000419144">
    <property type="component" value="Unassembled WGS sequence"/>
</dbReference>
<organism evidence="1 2">
    <name type="scientific">Leishmania tarentolae</name>
    <name type="common">Sauroleishmania tarentolae</name>
    <dbReference type="NCBI Taxonomy" id="5689"/>
    <lineage>
        <taxon>Eukaryota</taxon>
        <taxon>Discoba</taxon>
        <taxon>Euglenozoa</taxon>
        <taxon>Kinetoplastea</taxon>
        <taxon>Metakinetoplastina</taxon>
        <taxon>Trypanosomatida</taxon>
        <taxon>Trypanosomatidae</taxon>
        <taxon>Leishmaniinae</taxon>
        <taxon>Leishmania</taxon>
        <taxon>lizard Leishmania</taxon>
    </lineage>
</organism>
<name>A0A640KY92_LEITA</name>
<keyword evidence="2" id="KW-1185">Reference proteome</keyword>
<dbReference type="AlphaFoldDB" id="A0A640KY92"/>